<dbReference type="Gene3D" id="3.80.10.10">
    <property type="entry name" value="Ribonuclease Inhibitor"/>
    <property type="match status" value="2"/>
</dbReference>
<dbReference type="Proteomes" id="UP001378592">
    <property type="component" value="Unassembled WGS sequence"/>
</dbReference>
<accession>A0AAN9VS93</accession>
<dbReference type="InterPro" id="IPR032675">
    <property type="entry name" value="LRR_dom_sf"/>
</dbReference>
<keyword evidence="7" id="KW-1185">Reference proteome</keyword>
<feature type="domain" description="LRRCT" evidence="5">
    <location>
        <begin position="182"/>
        <end position="228"/>
    </location>
</feature>
<evidence type="ECO:0000256" key="3">
    <source>
        <dbReference type="ARBA" id="ARBA00022737"/>
    </source>
</evidence>
<dbReference type="EMBL" id="JAZDUA010000088">
    <property type="protein sequence ID" value="KAK7868701.1"/>
    <property type="molecule type" value="Genomic_DNA"/>
</dbReference>
<dbReference type="SMART" id="SM00369">
    <property type="entry name" value="LRR_TYP"/>
    <property type="match status" value="4"/>
</dbReference>
<name>A0AAN9VS93_9ORTH</name>
<gene>
    <name evidence="6" type="ORF">R5R35_008228</name>
</gene>
<sequence length="229" mass="25595">MSRTEVSSTALKISRKISVFLWASASLVILQQTSACPTRCECQYPEVFCSRTRLTTFPAGLDNVTTFLDVGHNNITTIEEDTFLNLGLVNLIVIVADNNTISSVSPNAFRGLEALKFLHLAGNRLTSLPKDLFSNNPVIHHLDLTDLPKLRYVNLNNNSLRHLNGNSLKKLTYLRYFKISGNPFDCECSLKPLWTWLSQHHIKTEASCESPPKFAGKALSVLKNMTCPQ</sequence>
<dbReference type="PANTHER" id="PTHR24369">
    <property type="entry name" value="ANTIGEN BSP, PUTATIVE-RELATED"/>
    <property type="match status" value="1"/>
</dbReference>
<keyword evidence="3" id="KW-0677">Repeat</keyword>
<keyword evidence="2 4" id="KW-0732">Signal</keyword>
<feature type="signal peptide" evidence="4">
    <location>
        <begin position="1"/>
        <end position="35"/>
    </location>
</feature>
<reference evidence="6 7" key="1">
    <citation type="submission" date="2024-03" db="EMBL/GenBank/DDBJ databases">
        <title>The genome assembly and annotation of the cricket Gryllus longicercus Weissman &amp; Gray.</title>
        <authorList>
            <person name="Szrajer S."/>
            <person name="Gray D."/>
            <person name="Ylla G."/>
        </authorList>
    </citation>
    <scope>NUCLEOTIDE SEQUENCE [LARGE SCALE GENOMIC DNA]</scope>
    <source>
        <strain evidence="6">DAG 2021-001</strain>
        <tissue evidence="6">Whole body minus gut</tissue>
    </source>
</reference>
<evidence type="ECO:0000259" key="5">
    <source>
        <dbReference type="SMART" id="SM00082"/>
    </source>
</evidence>
<dbReference type="InterPro" id="IPR050541">
    <property type="entry name" value="LRR_TM_domain-containing"/>
</dbReference>
<dbReference type="Pfam" id="PF13855">
    <property type="entry name" value="LRR_8"/>
    <property type="match status" value="2"/>
</dbReference>
<keyword evidence="1" id="KW-0433">Leucine-rich repeat</keyword>
<dbReference type="InterPro" id="IPR001611">
    <property type="entry name" value="Leu-rich_rpt"/>
</dbReference>
<feature type="chain" id="PRO_5042952135" description="LRRCT domain-containing protein" evidence="4">
    <location>
        <begin position="36"/>
        <end position="229"/>
    </location>
</feature>
<evidence type="ECO:0000256" key="2">
    <source>
        <dbReference type="ARBA" id="ARBA00022729"/>
    </source>
</evidence>
<dbReference type="PROSITE" id="PS51450">
    <property type="entry name" value="LRR"/>
    <property type="match status" value="1"/>
</dbReference>
<dbReference type="SUPFAM" id="SSF52058">
    <property type="entry name" value="L domain-like"/>
    <property type="match status" value="1"/>
</dbReference>
<dbReference type="InterPro" id="IPR000483">
    <property type="entry name" value="Cys-rich_flank_reg_C"/>
</dbReference>
<comment type="caution">
    <text evidence="6">The sequence shown here is derived from an EMBL/GenBank/DDBJ whole genome shotgun (WGS) entry which is preliminary data.</text>
</comment>
<dbReference type="PANTHER" id="PTHR24369:SF210">
    <property type="entry name" value="CHAOPTIN-RELATED"/>
    <property type="match status" value="1"/>
</dbReference>
<evidence type="ECO:0000256" key="4">
    <source>
        <dbReference type="SAM" id="SignalP"/>
    </source>
</evidence>
<protein>
    <recommendedName>
        <fullName evidence="5">LRRCT domain-containing protein</fullName>
    </recommendedName>
</protein>
<dbReference type="GO" id="GO:0005886">
    <property type="term" value="C:plasma membrane"/>
    <property type="evidence" value="ECO:0007669"/>
    <property type="project" value="TreeGrafter"/>
</dbReference>
<organism evidence="6 7">
    <name type="scientific">Gryllus longicercus</name>
    <dbReference type="NCBI Taxonomy" id="2509291"/>
    <lineage>
        <taxon>Eukaryota</taxon>
        <taxon>Metazoa</taxon>
        <taxon>Ecdysozoa</taxon>
        <taxon>Arthropoda</taxon>
        <taxon>Hexapoda</taxon>
        <taxon>Insecta</taxon>
        <taxon>Pterygota</taxon>
        <taxon>Neoptera</taxon>
        <taxon>Polyneoptera</taxon>
        <taxon>Orthoptera</taxon>
        <taxon>Ensifera</taxon>
        <taxon>Gryllidea</taxon>
        <taxon>Grylloidea</taxon>
        <taxon>Gryllidae</taxon>
        <taxon>Gryllinae</taxon>
        <taxon>Gryllus</taxon>
    </lineage>
</organism>
<dbReference type="SMART" id="SM00082">
    <property type="entry name" value="LRRCT"/>
    <property type="match status" value="1"/>
</dbReference>
<evidence type="ECO:0000313" key="6">
    <source>
        <dbReference type="EMBL" id="KAK7868701.1"/>
    </source>
</evidence>
<evidence type="ECO:0000256" key="1">
    <source>
        <dbReference type="ARBA" id="ARBA00022614"/>
    </source>
</evidence>
<dbReference type="InterPro" id="IPR003591">
    <property type="entry name" value="Leu-rich_rpt_typical-subtyp"/>
</dbReference>
<proteinExistence type="predicted"/>
<evidence type="ECO:0000313" key="7">
    <source>
        <dbReference type="Proteomes" id="UP001378592"/>
    </source>
</evidence>
<dbReference type="AlphaFoldDB" id="A0AAN9VS93"/>